<evidence type="ECO:0000313" key="3">
    <source>
        <dbReference type="Proteomes" id="UP000248423"/>
    </source>
</evidence>
<evidence type="ECO:0000313" key="2">
    <source>
        <dbReference type="EMBL" id="PYI11511.1"/>
    </source>
</evidence>
<accession>A0A319EQB8</accession>
<dbReference type="VEuPathDB" id="FungiDB:BO78DRAFT_425986"/>
<sequence>MKPTDHSRVPSQGSPPKIERNATMNPSDPSSSSTTPSTSEEGTSSHPRPLSSMTSVSTVSDTSMEFTLHLVRTGDEDDEFQLWAVPVPSPDARGQPVHGAQVWMENLVAVMNQSNVFPVETNDALVAAHMRADGTHLGDVSTYIEAADEDSRTVAHDSGYEADESSGLDEENANEDEEKMVWIDVHWDKSNGPLEDAVGHKEPRENK</sequence>
<name>A0A319EQB8_ASPSB</name>
<feature type="compositionally biased region" description="Basic and acidic residues" evidence="1">
    <location>
        <begin position="150"/>
        <end position="159"/>
    </location>
</feature>
<dbReference type="AlphaFoldDB" id="A0A319EQB8"/>
<gene>
    <name evidence="2" type="ORF">BO78DRAFT_425986</name>
</gene>
<organism evidence="2 3">
    <name type="scientific">Aspergillus sclerotiicarbonarius (strain CBS 121057 / IBT 28362)</name>
    <dbReference type="NCBI Taxonomy" id="1448318"/>
    <lineage>
        <taxon>Eukaryota</taxon>
        <taxon>Fungi</taxon>
        <taxon>Dikarya</taxon>
        <taxon>Ascomycota</taxon>
        <taxon>Pezizomycotina</taxon>
        <taxon>Eurotiomycetes</taxon>
        <taxon>Eurotiomycetidae</taxon>
        <taxon>Eurotiales</taxon>
        <taxon>Aspergillaceae</taxon>
        <taxon>Aspergillus</taxon>
        <taxon>Aspergillus subgen. Circumdati</taxon>
    </lineage>
</organism>
<reference evidence="2 3" key="1">
    <citation type="submission" date="2018-02" db="EMBL/GenBank/DDBJ databases">
        <title>The genomes of Aspergillus section Nigri reveals drivers in fungal speciation.</title>
        <authorList>
            <consortium name="DOE Joint Genome Institute"/>
            <person name="Vesth T.C."/>
            <person name="Nybo J."/>
            <person name="Theobald S."/>
            <person name="Brandl J."/>
            <person name="Frisvad J.C."/>
            <person name="Nielsen K.F."/>
            <person name="Lyhne E.K."/>
            <person name="Kogle M.E."/>
            <person name="Kuo A."/>
            <person name="Riley R."/>
            <person name="Clum A."/>
            <person name="Nolan M."/>
            <person name="Lipzen A."/>
            <person name="Salamov A."/>
            <person name="Henrissat B."/>
            <person name="Wiebenga A."/>
            <person name="De vries R.P."/>
            <person name="Grigoriev I.V."/>
            <person name="Mortensen U.H."/>
            <person name="Andersen M.R."/>
            <person name="Baker S.E."/>
        </authorList>
    </citation>
    <scope>NUCLEOTIDE SEQUENCE [LARGE SCALE GENOMIC DNA]</scope>
    <source>
        <strain evidence="2 3">CBS 121057</strain>
    </source>
</reference>
<feature type="compositionally biased region" description="Basic and acidic residues" evidence="1">
    <location>
        <begin position="179"/>
        <end position="189"/>
    </location>
</feature>
<feature type="region of interest" description="Disordered" evidence="1">
    <location>
        <begin position="150"/>
        <end position="207"/>
    </location>
</feature>
<dbReference type="Proteomes" id="UP000248423">
    <property type="component" value="Unassembled WGS sequence"/>
</dbReference>
<feature type="compositionally biased region" description="Low complexity" evidence="1">
    <location>
        <begin position="26"/>
        <end position="59"/>
    </location>
</feature>
<evidence type="ECO:0000256" key="1">
    <source>
        <dbReference type="SAM" id="MobiDB-lite"/>
    </source>
</evidence>
<protein>
    <submittedName>
        <fullName evidence="2">Uncharacterized protein</fullName>
    </submittedName>
</protein>
<proteinExistence type="predicted"/>
<feature type="compositionally biased region" description="Basic and acidic residues" evidence="1">
    <location>
        <begin position="197"/>
        <end position="207"/>
    </location>
</feature>
<keyword evidence="3" id="KW-1185">Reference proteome</keyword>
<feature type="region of interest" description="Disordered" evidence="1">
    <location>
        <begin position="1"/>
        <end position="59"/>
    </location>
</feature>
<dbReference type="OrthoDB" id="4508265at2759"/>
<dbReference type="EMBL" id="KZ826318">
    <property type="protein sequence ID" value="PYI11511.1"/>
    <property type="molecule type" value="Genomic_DNA"/>
</dbReference>
<feature type="compositionally biased region" description="Acidic residues" evidence="1">
    <location>
        <begin position="160"/>
        <end position="178"/>
    </location>
</feature>